<protein>
    <submittedName>
        <fullName evidence="2">Sugar kinase</fullName>
    </submittedName>
</protein>
<evidence type="ECO:0000256" key="1">
    <source>
        <dbReference type="ARBA" id="ARBA00006479"/>
    </source>
</evidence>
<dbReference type="InterPro" id="IPR043129">
    <property type="entry name" value="ATPase_NBD"/>
</dbReference>
<dbReference type="SUPFAM" id="SSF53067">
    <property type="entry name" value="Actin-like ATPase domain"/>
    <property type="match status" value="1"/>
</dbReference>
<gene>
    <name evidence="2" type="ORF">GCM10017596_08810</name>
</gene>
<organism evidence="2 3">
    <name type="scientific">Microbacterium keratanolyticum</name>
    <dbReference type="NCBI Taxonomy" id="67574"/>
    <lineage>
        <taxon>Bacteria</taxon>
        <taxon>Bacillati</taxon>
        <taxon>Actinomycetota</taxon>
        <taxon>Actinomycetes</taxon>
        <taxon>Micrococcales</taxon>
        <taxon>Microbacteriaceae</taxon>
        <taxon>Microbacterium</taxon>
    </lineage>
</organism>
<sequence>MGDGNVFKIPWRRTADVCLEDSVTRFALAVDVGGTKIEAALVSEQGAVIEGTRSRRATGPTATPDDMRAAIAAVVDHALSSDAARGGTLLGAGVGSAGPIDKTTGTIHPVNMVQLRGFPLEESVRNAASASWGSDVHTVFAHDGGCLALAESWLGATRDARVSFSMVVSTGIGGGFVHDGRYAPGASGNGGHIGQMRGGEGLRLEPTASGPASAAWARTQGWTGETGEDLARDAAAGDPIARAAIERSARAVGAALADAVTLVDVDMVAIGGGFSHVSEDYVDLVHAALVENAVLDYAARVQVVRAGLGGDGPLIGAAALILRQG</sequence>
<evidence type="ECO:0000313" key="3">
    <source>
        <dbReference type="Proteomes" id="UP001142325"/>
    </source>
</evidence>
<proteinExistence type="inferred from homology"/>
<dbReference type="Pfam" id="PF00480">
    <property type="entry name" value="ROK"/>
    <property type="match status" value="1"/>
</dbReference>
<dbReference type="AlphaFoldDB" id="A0A9W6HQS4"/>
<dbReference type="Gene3D" id="3.30.420.40">
    <property type="match status" value="2"/>
</dbReference>
<evidence type="ECO:0000313" key="2">
    <source>
        <dbReference type="EMBL" id="GLK01166.1"/>
    </source>
</evidence>
<name>A0A9W6HQS4_9MICO</name>
<keyword evidence="2" id="KW-0418">Kinase</keyword>
<keyword evidence="2" id="KW-0808">Transferase</keyword>
<dbReference type="PANTHER" id="PTHR18964">
    <property type="entry name" value="ROK (REPRESSOR, ORF, KINASE) FAMILY"/>
    <property type="match status" value="1"/>
</dbReference>
<dbReference type="InterPro" id="IPR000600">
    <property type="entry name" value="ROK"/>
</dbReference>
<dbReference type="PANTHER" id="PTHR18964:SF169">
    <property type="entry name" value="N-ACETYLMANNOSAMINE KINASE"/>
    <property type="match status" value="1"/>
</dbReference>
<keyword evidence="3" id="KW-1185">Reference proteome</keyword>
<comment type="caution">
    <text evidence="2">The sequence shown here is derived from an EMBL/GenBank/DDBJ whole genome shotgun (WGS) entry which is preliminary data.</text>
</comment>
<comment type="similarity">
    <text evidence="1">Belongs to the ROK (NagC/XylR) family.</text>
</comment>
<reference evidence="2" key="2">
    <citation type="submission" date="2023-01" db="EMBL/GenBank/DDBJ databases">
        <authorList>
            <person name="Sun Q."/>
            <person name="Evtushenko L."/>
        </authorList>
    </citation>
    <scope>NUCLEOTIDE SEQUENCE</scope>
    <source>
        <strain evidence="2">VKM Ac-1958</strain>
    </source>
</reference>
<reference evidence="2" key="1">
    <citation type="journal article" date="2014" name="Int. J. Syst. Evol. Microbiol.">
        <title>Complete genome sequence of Corynebacterium casei LMG S-19264T (=DSM 44701T), isolated from a smear-ripened cheese.</title>
        <authorList>
            <consortium name="US DOE Joint Genome Institute (JGI-PGF)"/>
            <person name="Walter F."/>
            <person name="Albersmeier A."/>
            <person name="Kalinowski J."/>
            <person name="Ruckert C."/>
        </authorList>
    </citation>
    <scope>NUCLEOTIDE SEQUENCE</scope>
    <source>
        <strain evidence="2">VKM Ac-1958</strain>
    </source>
</reference>
<dbReference type="CDD" id="cd23763">
    <property type="entry name" value="ASKHA_ATPase_ROK"/>
    <property type="match status" value="1"/>
</dbReference>
<dbReference type="EMBL" id="BSET01000001">
    <property type="protein sequence ID" value="GLK01166.1"/>
    <property type="molecule type" value="Genomic_DNA"/>
</dbReference>
<dbReference type="GO" id="GO:0016301">
    <property type="term" value="F:kinase activity"/>
    <property type="evidence" value="ECO:0007669"/>
    <property type="project" value="UniProtKB-KW"/>
</dbReference>
<accession>A0A9W6HQS4</accession>
<dbReference type="Proteomes" id="UP001142325">
    <property type="component" value="Unassembled WGS sequence"/>
</dbReference>